<evidence type="ECO:0000313" key="3">
    <source>
        <dbReference type="WBParaSite" id="PSAMB.scaffold2089size25536.g16346.t1"/>
    </source>
</evidence>
<protein>
    <submittedName>
        <fullName evidence="3">Uncharacterized protein</fullName>
    </submittedName>
</protein>
<name>A0A914VLP5_9BILA</name>
<proteinExistence type="predicted"/>
<reference evidence="3" key="1">
    <citation type="submission" date="2022-11" db="UniProtKB">
        <authorList>
            <consortium name="WormBaseParasite"/>
        </authorList>
    </citation>
    <scope>IDENTIFICATION</scope>
</reference>
<evidence type="ECO:0000256" key="1">
    <source>
        <dbReference type="SAM" id="MobiDB-lite"/>
    </source>
</evidence>
<evidence type="ECO:0000313" key="2">
    <source>
        <dbReference type="Proteomes" id="UP000887566"/>
    </source>
</evidence>
<dbReference type="AlphaFoldDB" id="A0A914VLP5"/>
<dbReference type="WBParaSite" id="PSAMB.scaffold2089size25536.g16346.t1">
    <property type="protein sequence ID" value="PSAMB.scaffold2089size25536.g16346.t1"/>
    <property type="gene ID" value="PSAMB.scaffold2089size25536.g16346"/>
</dbReference>
<dbReference type="Proteomes" id="UP000887566">
    <property type="component" value="Unplaced"/>
</dbReference>
<keyword evidence="2" id="KW-1185">Reference proteome</keyword>
<accession>A0A914VLP5</accession>
<feature type="region of interest" description="Disordered" evidence="1">
    <location>
        <begin position="35"/>
        <end position="65"/>
    </location>
</feature>
<feature type="compositionally biased region" description="Polar residues" evidence="1">
    <location>
        <begin position="56"/>
        <end position="65"/>
    </location>
</feature>
<organism evidence="2 3">
    <name type="scientific">Plectus sambesii</name>
    <dbReference type="NCBI Taxonomy" id="2011161"/>
    <lineage>
        <taxon>Eukaryota</taxon>
        <taxon>Metazoa</taxon>
        <taxon>Ecdysozoa</taxon>
        <taxon>Nematoda</taxon>
        <taxon>Chromadorea</taxon>
        <taxon>Plectida</taxon>
        <taxon>Plectina</taxon>
        <taxon>Plectoidea</taxon>
        <taxon>Plectidae</taxon>
        <taxon>Plectus</taxon>
    </lineage>
</organism>
<sequence>MGRRKLTEGRARPCRRLQSTQSCALVRHTLGFLGSGQAREGRGGSADVAANVGSPLGSTAHSQRPINRARRCLARRLTVAIDRARVQARAARGAIPDPS</sequence>